<sequence length="1109" mass="110773">MNKIISSKSALVAGLVVAAFAFTASTVSAATFSTNLKQGSTGADVMELQKVLNMSADTQVSVSGAGAPGMETSYFGPATKAAVIKFQNKYASDILAPVGLTSGTGFVGASTRAKLNTMGGSVTTTTTTTTSTVPGCTSTVGFSPTTGQSCATGATTVTPTGTGLTVASATQPANGLAIQNASRVPFTKVTLTAGSSDVVVNGITVERSGAAVDANFSGIILLEEDGTQLDIAKTLGSTHQAIVGGTFTVKAGTSKTLTVAGNMTTDNSTRAGQVAALTVVAVNTASTVSGSLPITGAMHTINGTLTIGTATGANSSYDPGTTATKAIGTTGYKFTAVRVTAGSAEDVRLKSVRFYQAGSVSAGDLSNVKIYVDGTAYDAVASDRYYTSNFGSGIVIAKGLSKDIWIAGDITGSGAAGRTIDFDIQKNTDIYVSGETYGQGIIAGGTITTSTPSLSGNAVTVSAGSFTQVQKSTSVPAQNIAINLASQPLGGYEVDLTGEAISVQSHVFTVTNSGSQAAATLTNVSLYDENGAVVAGPVDATYVGTTSQTITFTDTITYPIGKHVYSLKGKVATGVANGVTYSTVLTTMSTITGQTTGNTISSPTVGFAMNTMTVKSAALALSMSTSPAAQSIVAGAQGVTFANLQLDASQSGEDVRFSSIVVVHTGTGDISKVTGLQLWDGATALNTGSNVVTSATSTTITFDQSLTVAKNTVKTLALKGNLSSSAASTFKWNVATAPTTTGVTSGASVTPTGVATASSATMTVGTGSLVVSTAPSSPSYAIAAAGSTGNTAAVIRFRATNEGVNLARLGLKLTNTASSSASDLVQVSIWDGATQVGTAVFTGTNTNATSTFASAVALPKDADKDLTVKVDFAQIGTGYTGVQGDLIAIDADTNGTNTEGTGVGSGSTIDATGTTAVSGIRLFKSFPTFALGTIGSTGVADGKLMRFTVTANANGGVGIDQFKFAVATTSATLSNINLFGYTDSGYSAPISGFSSGQIAAANTTAPTGTFTIDPSAVINIPAGTTYYFEARATVTASATTYSVTTTLNGDSAYPSLAENMGTSATVQALGNLVWSPNATTTSAAAHVDWTLGYGVAGLPSSGLIQTRSN</sequence>
<reference evidence="2 3" key="1">
    <citation type="journal article" date="2015" name="Nature">
        <title>rRNA introns, odd ribosomes, and small enigmatic genomes across a large radiation of phyla.</title>
        <authorList>
            <person name="Brown C.T."/>
            <person name="Hug L.A."/>
            <person name="Thomas B.C."/>
            <person name="Sharon I."/>
            <person name="Castelle C.J."/>
            <person name="Singh A."/>
            <person name="Wilkins M.J."/>
            <person name="Williams K.H."/>
            <person name="Banfield J.F."/>
        </authorList>
    </citation>
    <scope>NUCLEOTIDE SEQUENCE [LARGE SCALE GENOMIC DNA]</scope>
</reference>
<gene>
    <name evidence="2" type="ORF">UV12_C0009G0011</name>
</gene>
<dbReference type="SUPFAM" id="SSF47090">
    <property type="entry name" value="PGBD-like"/>
    <property type="match status" value="1"/>
</dbReference>
<accession>A0A0G0ZEX9</accession>
<feature type="signal peptide" evidence="1">
    <location>
        <begin position="1"/>
        <end position="29"/>
    </location>
</feature>
<evidence type="ECO:0000256" key="1">
    <source>
        <dbReference type="SAM" id="SignalP"/>
    </source>
</evidence>
<comment type="caution">
    <text evidence="2">The sequence shown here is derived from an EMBL/GenBank/DDBJ whole genome shotgun (WGS) entry which is preliminary data.</text>
</comment>
<dbReference type="Gene3D" id="1.10.101.10">
    <property type="entry name" value="PGBD-like superfamily/PGBD"/>
    <property type="match status" value="1"/>
</dbReference>
<evidence type="ECO:0008006" key="4">
    <source>
        <dbReference type="Google" id="ProtNLM"/>
    </source>
</evidence>
<feature type="chain" id="PRO_5002535787" description="Peptidoglycan binding-like domain-containing protein" evidence="1">
    <location>
        <begin position="30"/>
        <end position="1109"/>
    </location>
</feature>
<protein>
    <recommendedName>
        <fullName evidence="4">Peptidoglycan binding-like domain-containing protein</fullName>
    </recommendedName>
</protein>
<dbReference type="InterPro" id="IPR036365">
    <property type="entry name" value="PGBD-like_sf"/>
</dbReference>
<dbReference type="AlphaFoldDB" id="A0A0G0ZEX9"/>
<name>A0A0G0ZEX9_9BACT</name>
<organism evidence="2 3">
    <name type="scientific">Candidatus Nomurabacteria bacterium GW2011_GWC2_42_20</name>
    <dbReference type="NCBI Taxonomy" id="1618756"/>
    <lineage>
        <taxon>Bacteria</taxon>
        <taxon>Candidatus Nomuraibacteriota</taxon>
    </lineage>
</organism>
<dbReference type="EMBL" id="LCDG01000009">
    <property type="protein sequence ID" value="KKS47272.1"/>
    <property type="molecule type" value="Genomic_DNA"/>
</dbReference>
<keyword evidence="1" id="KW-0732">Signal</keyword>
<dbReference type="InterPro" id="IPR036366">
    <property type="entry name" value="PGBDSf"/>
</dbReference>
<dbReference type="Proteomes" id="UP000034704">
    <property type="component" value="Unassembled WGS sequence"/>
</dbReference>
<evidence type="ECO:0000313" key="3">
    <source>
        <dbReference type="Proteomes" id="UP000034704"/>
    </source>
</evidence>
<evidence type="ECO:0000313" key="2">
    <source>
        <dbReference type="EMBL" id="KKS47272.1"/>
    </source>
</evidence>
<proteinExistence type="predicted"/>